<feature type="compositionally biased region" description="Basic and acidic residues" evidence="1">
    <location>
        <begin position="1002"/>
        <end position="1019"/>
    </location>
</feature>
<feature type="region of interest" description="Disordered" evidence="1">
    <location>
        <begin position="1315"/>
        <end position="1346"/>
    </location>
</feature>
<evidence type="ECO:0000313" key="5">
    <source>
        <dbReference type="Proteomes" id="UP000182128"/>
    </source>
</evidence>
<feature type="compositionally biased region" description="Basic and acidic residues" evidence="1">
    <location>
        <begin position="1232"/>
        <end position="1241"/>
    </location>
</feature>
<feature type="transmembrane region" description="Helical" evidence="2">
    <location>
        <begin position="45"/>
        <end position="62"/>
    </location>
</feature>
<feature type="compositionally biased region" description="Polar residues" evidence="1">
    <location>
        <begin position="227"/>
        <end position="249"/>
    </location>
</feature>
<feature type="transmembrane region" description="Helical" evidence="2">
    <location>
        <begin position="1682"/>
        <end position="1699"/>
    </location>
</feature>
<name>A0A1A7VVG7_PLAKH</name>
<evidence type="ECO:0000256" key="2">
    <source>
        <dbReference type="SAM" id="Phobius"/>
    </source>
</evidence>
<evidence type="ECO:0008006" key="7">
    <source>
        <dbReference type="Google" id="ProtNLM"/>
    </source>
</evidence>
<feature type="region of interest" description="Disordered" evidence="1">
    <location>
        <begin position="552"/>
        <end position="572"/>
    </location>
</feature>
<keyword evidence="2" id="KW-1133">Transmembrane helix</keyword>
<reference evidence="4" key="1">
    <citation type="submission" date="2016-05" db="EMBL/GenBank/DDBJ databases">
        <authorList>
            <person name="Lavstsen T."/>
            <person name="Jespersen J.S."/>
        </authorList>
    </citation>
    <scope>NUCLEOTIDE SEQUENCE [LARGE SCALE GENOMIC DNA]</scope>
</reference>
<feature type="compositionally biased region" description="Low complexity" evidence="1">
    <location>
        <begin position="667"/>
        <end position="685"/>
    </location>
</feature>
<sequence>MTKGRYNPKTIGDYRRNYQIDNNLFLENESDSQTGCHMRNQRNRFFYFLLKTCTFVVLASTWQNSDKTHTTSTFGESWVKRRRANEIGVRLGRLLIGDTNISLEPCYALYEDREADVLGENYHSSKKRPQEIFLRSNFQNNLDYSLYNNKGVGESNMQARENGNNSRSMTSESFDSLSFSNDFHQANDAPNDKNELGIRFDTMEHCSNFKGDIYYGKQDESSVNRCTNLENSGSNDNNKGHNPNYNSMINAEESFRSPNVSKAAGSSNPGEGDHISSEQLGDLKNYNNFKENCDETQDDEDFKVNYSSLQFDCGESRTLDNFKYSGNMKEDVPFDNMQGSNRSSSKQFEVPSVNVSFDKSHDTLKEYSDFKDKVNKIKMDSDFTEGFYSLKGVSNVNASFGKITGDINGDGEINKNDNVSSGCKFEQNYKASSNNEDSERISDLLKHYNDFKGEANAETFDDKFEKGYMTLNPDDGVNTQVKQQGGDAKEVNEITDELPNEDNFENIFEKYRRDNHFKKLHSSLMRTANTEKHFDKINDDYNYDKKYDILRSGESDVHNSQGKRNSDENNDDHYKEDLEQILNLLKYHNAFKEQVNEDKIDNATENGVNILTKHDIPRNGVHPSKSDSHGGKKKSGNMNGRNNANRRFQESRIDLNSYNNPVNRSPNGGRNYKNRNNGYRNYGSNAQNPLDVFKNEQDYSNENLHIFNGMSKFGKEIYPSRFHENNDNEQPKGSKTENDESDHGEYADDEYEDEHVGGECRRYNEGKKHDYGTQGVYRYYDNRINILRQDKLAPEFQKLEEYKDNTEVVTTMLESTGNSEEQFGETLKDVVNVEESLDVTPGDNTNAIEQYDGTLKDNVSLKEQLNVSEDHQDNKQFGKSKDEERGSIGCDELDDDRIICTLRKSECGDERNHVTYKSRKIGNTNDGAIDRSKMAADKRNHITEKLKRIDDRDSDIHDHSRSGERNSDKKGDTNDKKRNEKNSFIDGNSKNDDNTSVISDKSMGDRNKKNSHTYKKDNAKDKGKITELINTDNYHNKHLNDIELMDDFNRMFNILQNSVATKERFEALEHYEMLKKEILNIQLEKDFEHVINKIEHRTYNKGSLYAPKEEYGNSCDSSRDEDYFDSQYDRLMYNDRNRKVSNMKKKDNYSDCQSDILGRNNRDKKELNMGKGGKRYEDTDSIRDHYNSEIQYNVSKKECSLKKSVDKSNINTDYYNYRSSFDVSKNNKLSKAKSDKSKDDDIYYGSRTSLGVRGDSNNEKRILNKISDHDNCYYGSKYTSISSKVNNDVAKKCYNKSRGTTDKCETRSLYSVLSRNRSRRSLDKGGAPSNYYSSKTFSNESNDNKVDKNISYKTNTVCHSGKQLKVLRDAKASSKGSVNKINNEEKGNEKNKVDSHFMTSFYSLEDYPLGKYKSYNSLKSDQSNLDDLYDELDDAYTLNKRYQALKCSKEGFYVQNDDVKYDEKKFGTAQKTVERCEKVGKKKSNKSRKNDKKCLKSRKESEMDIDFWKSCYTFKRRSFASKISDLLERNDKPIGIEETFRHDRNYKDSSDKAKNNRENRNRKYGYSEGNNRRDDNERNHNRRNDINDNYEMSLVNIKRNKKSSIKKVFSYIGRDEDEPSKSRKVNGKFLFLRILKFIKKIDFMFELEIMKSVRCSIGSDTFLIKPETNLNKLFYYTKKCKIYSPVLLTLICLFIFYLANLHNVVLGIGVILLGMMLYYSLKLLKCHKMREVFRTFSETNKFRIS</sequence>
<accession>A0A1A7VVG7</accession>
<feature type="compositionally biased region" description="Basic and acidic residues" evidence="1">
    <location>
        <begin position="868"/>
        <end position="886"/>
    </location>
</feature>
<feature type="region of interest" description="Disordered" evidence="1">
    <location>
        <begin position="1226"/>
        <end position="1255"/>
    </location>
</feature>
<dbReference type="EMBL" id="CWHR02000008">
    <property type="protein sequence ID" value="SBO26091.1"/>
    <property type="molecule type" value="Genomic_DNA"/>
</dbReference>
<evidence type="ECO:0000313" key="6">
    <source>
        <dbReference type="Proteomes" id="UP000182142"/>
    </source>
</evidence>
<feature type="transmembrane region" description="Helical" evidence="2">
    <location>
        <begin position="1704"/>
        <end position="1721"/>
    </location>
</feature>
<dbReference type="Proteomes" id="UP000182128">
    <property type="component" value="Unassembled WGS sequence"/>
</dbReference>
<evidence type="ECO:0000313" key="4">
    <source>
        <dbReference type="EMBL" id="SBO26091.1"/>
    </source>
</evidence>
<protein>
    <recommendedName>
        <fullName evidence="7">Pv-fam-d protein</fullName>
    </recommendedName>
</protein>
<feature type="compositionally biased region" description="Polar residues" evidence="1">
    <location>
        <begin position="1330"/>
        <end position="1341"/>
    </location>
</feature>
<feature type="region of interest" description="Disordered" evidence="1">
    <location>
        <begin position="867"/>
        <end position="888"/>
    </location>
</feature>
<proteinExistence type="predicted"/>
<keyword evidence="2" id="KW-0812">Transmembrane</keyword>
<feature type="region of interest" description="Disordered" evidence="1">
    <location>
        <begin position="227"/>
        <end position="281"/>
    </location>
</feature>
<dbReference type="VEuPathDB" id="PlasmoDB:PKNH_0623200"/>
<feature type="region of interest" description="Disordered" evidence="1">
    <location>
        <begin position="611"/>
        <end position="688"/>
    </location>
</feature>
<feature type="compositionally biased region" description="Basic and acidic residues" evidence="1">
    <location>
        <begin position="1540"/>
        <end position="1561"/>
    </location>
</feature>
<keyword evidence="2" id="KW-0472">Membrane</keyword>
<evidence type="ECO:0000256" key="1">
    <source>
        <dbReference type="SAM" id="MobiDB-lite"/>
    </source>
</evidence>
<feature type="region of interest" description="Disordered" evidence="1">
    <location>
        <begin position="1146"/>
        <end position="1180"/>
    </location>
</feature>
<feature type="compositionally biased region" description="Polar residues" evidence="1">
    <location>
        <begin position="256"/>
        <end position="269"/>
    </location>
</feature>
<feature type="region of interest" description="Disordered" evidence="1">
    <location>
        <begin position="918"/>
        <end position="1019"/>
    </location>
</feature>
<feature type="compositionally biased region" description="Basic and acidic residues" evidence="1">
    <location>
        <begin position="721"/>
        <end position="746"/>
    </location>
</feature>
<feature type="compositionally biased region" description="Polar residues" evidence="1">
    <location>
        <begin position="654"/>
        <end position="666"/>
    </location>
</feature>
<evidence type="ECO:0000313" key="3">
    <source>
        <dbReference type="EMBL" id="SBO24060.1"/>
    </source>
</evidence>
<feature type="compositionally biased region" description="Basic and acidic residues" evidence="1">
    <location>
        <begin position="928"/>
        <end position="993"/>
    </location>
</feature>
<feature type="compositionally biased region" description="Low complexity" evidence="1">
    <location>
        <begin position="636"/>
        <end position="646"/>
    </location>
</feature>
<feature type="compositionally biased region" description="Basic and acidic residues" evidence="1">
    <location>
        <begin position="1570"/>
        <end position="1585"/>
    </location>
</feature>
<feature type="region of interest" description="Disordered" evidence="1">
    <location>
        <begin position="721"/>
        <end position="758"/>
    </location>
</feature>
<dbReference type="EMBL" id="CWHQ02000009">
    <property type="protein sequence ID" value="SBO24060.1"/>
    <property type="molecule type" value="Genomic_DNA"/>
</dbReference>
<feature type="compositionally biased region" description="Basic and acidic residues" evidence="1">
    <location>
        <begin position="1160"/>
        <end position="1180"/>
    </location>
</feature>
<feature type="region of interest" description="Disordered" evidence="1">
    <location>
        <begin position="1540"/>
        <end position="1585"/>
    </location>
</feature>
<reference evidence="5 6" key="2">
    <citation type="submission" date="2016-05" db="EMBL/GenBank/DDBJ databases">
        <authorList>
            <person name="Sharaf H."/>
        </authorList>
    </citation>
    <scope>NUCLEOTIDE SEQUENCE [LARGE SCALE GENOMIC DNA]</scope>
    <source>
        <strain evidence="5 6">H</strain>
    </source>
</reference>
<organism evidence="4 6">
    <name type="scientific">Plasmodium knowlesi (strain H)</name>
    <dbReference type="NCBI Taxonomy" id="5851"/>
    <lineage>
        <taxon>Eukaryota</taxon>
        <taxon>Sar</taxon>
        <taxon>Alveolata</taxon>
        <taxon>Apicomplexa</taxon>
        <taxon>Aconoidasida</taxon>
        <taxon>Haemosporida</taxon>
        <taxon>Plasmodiidae</taxon>
        <taxon>Plasmodium</taxon>
        <taxon>Plasmodium (Plasmodium)</taxon>
    </lineage>
</organism>
<dbReference type="Proteomes" id="UP000182142">
    <property type="component" value="Unassembled WGS sequence"/>
</dbReference>
<dbReference type="OrthoDB" id="385643at2759"/>
<gene>
    <name evidence="3" type="ORF">PKNA1_C2_0623200</name>
    <name evidence="4" type="ORF">PKNA1_H1_0623200</name>
</gene>